<dbReference type="OrthoDB" id="9794842at2"/>
<dbReference type="FunFam" id="3.40.80.10:FF:000003">
    <property type="entry name" value="N-acetylmuramoyl-L-alanine amidase"/>
    <property type="match status" value="1"/>
</dbReference>
<dbReference type="Proteomes" id="UP000275281">
    <property type="component" value="Unassembled WGS sequence"/>
</dbReference>
<dbReference type="PROSITE" id="PS51257">
    <property type="entry name" value="PROKAR_LIPOPROTEIN"/>
    <property type="match status" value="1"/>
</dbReference>
<evidence type="ECO:0000256" key="1">
    <source>
        <dbReference type="ARBA" id="ARBA00022801"/>
    </source>
</evidence>
<keyword evidence="2" id="KW-0732">Signal</keyword>
<dbReference type="CDD" id="cd06583">
    <property type="entry name" value="PGRP"/>
    <property type="match status" value="1"/>
</dbReference>
<dbReference type="Pfam" id="PF00144">
    <property type="entry name" value="Beta-lactamase"/>
    <property type="match status" value="1"/>
</dbReference>
<dbReference type="InterPro" id="IPR036365">
    <property type="entry name" value="PGBD-like_sf"/>
</dbReference>
<feature type="signal peptide" evidence="2">
    <location>
        <begin position="1"/>
        <end position="20"/>
    </location>
</feature>
<gene>
    <name evidence="4" type="ORF">DRW07_11215</name>
</gene>
<dbReference type="PANTHER" id="PTHR43283">
    <property type="entry name" value="BETA-LACTAMASE-RELATED"/>
    <property type="match status" value="1"/>
</dbReference>
<dbReference type="NCBIfam" id="NF002968">
    <property type="entry name" value="PRK03642.1"/>
    <property type="match status" value="1"/>
</dbReference>
<dbReference type="GO" id="GO:0009253">
    <property type="term" value="P:peptidoglycan catabolic process"/>
    <property type="evidence" value="ECO:0007669"/>
    <property type="project" value="InterPro"/>
</dbReference>
<sequence length="812" mass="90955">MSKMAFFILALIGVSSCASNSYEQLPSKNYSERVKFLVMHFTAIDYQKSVNALVEPGNVSSHYLLPENYDISYPYDVLKVMQLVHEHDRAWHAGRSYWQGRENINDQSIGIEIVNVPQCEYDSGGEGSRREHGEGRMCVFPDYDPEQIQMLITLSKDILARNPDIGPTQVVGHSDIAPTRKNDPGPRFPWYELYKAGIGAWYEVETVKKYWQQFNDVLPSVGLVQKALRTYGYGQEETGRLDPATIDTLSAFQMHFVPWRVTGQMDSQTLATLFALIDRYFPEKVESLMQAYTKEVSDIPVLVESKVKRGQIDRAFGDVSLTENPLTDNRLSFQSYQGRGEITIQNINAESASIFVNGEKLNIADPLKPLHEYVYPLSRRTIDGANRLYVESISPADGQIEIRIPYPRLIDKTEQYEQRFSTVDKLIQQDVKNGFPGAVLLVVKDGEIVKRTAYGYSRKYADGGIPLTQPVEMKTDTLFDLASNTKMFATNLALMKLVSEEKLDVNLPVSAYIPEYRGGGREARLVRDLLTHTAGYAPEVRFFDSKNPLGKRFFSQNRSRTESLLLTRVPLVSDGSNAPVYSDTDYMLLGVLVEKVAGMPLDDYVEHELYHPLGLKNTLFNPLHKGFGAAQFAATEIQGNTRGGRITFDNIRQHVLQGEVHDEKAFYSSGGIAGHAGLFSTADDLAVLAQLMLNRGGYGDVELINGKVVDSFVKPEENDATYGLGWRRASEGEKISHFGPYASASAFGHTGWTGTVSVIDPEHDLAIIYLTNLRHTPLVDNEESGLEFKGRSYESGRYGNVISLVYEALLNH</sequence>
<dbReference type="SUPFAM" id="SSF55846">
    <property type="entry name" value="N-acetylmuramoyl-L-alanine amidase-like"/>
    <property type="match status" value="1"/>
</dbReference>
<dbReference type="InterPro" id="IPR001466">
    <property type="entry name" value="Beta-lactam-related"/>
</dbReference>
<dbReference type="GO" id="GO:0008745">
    <property type="term" value="F:N-acetylmuramoyl-L-alanine amidase activity"/>
    <property type="evidence" value="ECO:0007669"/>
    <property type="project" value="InterPro"/>
</dbReference>
<name>A0A3N5ZB35_9ALTE</name>
<dbReference type="Gene3D" id="1.10.101.10">
    <property type="entry name" value="PGBD-like superfamily/PGBD"/>
    <property type="match status" value="1"/>
</dbReference>
<reference evidence="4 5" key="1">
    <citation type="submission" date="2018-11" db="EMBL/GenBank/DDBJ databases">
        <authorList>
            <person name="Ye M.-Q."/>
            <person name="Du Z.-J."/>
        </authorList>
    </citation>
    <scope>NUCLEOTIDE SEQUENCE [LARGE SCALE GENOMIC DNA]</scope>
    <source>
        <strain evidence="4 5">U0105</strain>
    </source>
</reference>
<protein>
    <submittedName>
        <fullName evidence="4">Penicillin binding protein PBP4B</fullName>
    </submittedName>
</protein>
<feature type="chain" id="PRO_5018296397" evidence="2">
    <location>
        <begin position="21"/>
        <end position="812"/>
    </location>
</feature>
<dbReference type="SUPFAM" id="SSF56601">
    <property type="entry name" value="beta-lactamase/transpeptidase-like"/>
    <property type="match status" value="1"/>
</dbReference>
<dbReference type="InterPro" id="IPR002502">
    <property type="entry name" value="Amidase_domain"/>
</dbReference>
<organism evidence="4 5">
    <name type="scientific">Alteromonas sediminis</name>
    <dbReference type="NCBI Taxonomy" id="2259342"/>
    <lineage>
        <taxon>Bacteria</taxon>
        <taxon>Pseudomonadati</taxon>
        <taxon>Pseudomonadota</taxon>
        <taxon>Gammaproteobacteria</taxon>
        <taxon>Alteromonadales</taxon>
        <taxon>Alteromonadaceae</taxon>
        <taxon>Alteromonas/Salinimonas group</taxon>
        <taxon>Alteromonas</taxon>
    </lineage>
</organism>
<dbReference type="AlphaFoldDB" id="A0A3N5ZB35"/>
<dbReference type="Gene3D" id="3.40.80.10">
    <property type="entry name" value="Peptidoglycan recognition protein-like"/>
    <property type="match status" value="1"/>
</dbReference>
<dbReference type="Pfam" id="PF01471">
    <property type="entry name" value="PG_binding_1"/>
    <property type="match status" value="1"/>
</dbReference>
<dbReference type="InterPro" id="IPR012338">
    <property type="entry name" value="Beta-lactam/transpept-like"/>
</dbReference>
<dbReference type="PANTHER" id="PTHR43283:SF11">
    <property type="entry name" value="BETA-LACTAMASE-RELATED DOMAIN-CONTAINING PROTEIN"/>
    <property type="match status" value="1"/>
</dbReference>
<proteinExistence type="predicted"/>
<comment type="caution">
    <text evidence="4">The sequence shown here is derived from an EMBL/GenBank/DDBJ whole genome shotgun (WGS) entry which is preliminary data.</text>
</comment>
<dbReference type="Gene3D" id="3.40.710.10">
    <property type="entry name" value="DD-peptidase/beta-lactamase superfamily"/>
    <property type="match status" value="1"/>
</dbReference>
<dbReference type="Pfam" id="PF01510">
    <property type="entry name" value="Amidase_2"/>
    <property type="match status" value="1"/>
</dbReference>
<evidence type="ECO:0000259" key="3">
    <source>
        <dbReference type="SMART" id="SM00644"/>
    </source>
</evidence>
<accession>A0A3N5ZB35</accession>
<dbReference type="SMART" id="SM00644">
    <property type="entry name" value="Ami_2"/>
    <property type="match status" value="1"/>
</dbReference>
<dbReference type="SUPFAM" id="SSF47090">
    <property type="entry name" value="PGBD-like"/>
    <property type="match status" value="1"/>
</dbReference>
<dbReference type="InterPro" id="IPR050789">
    <property type="entry name" value="Diverse_Enzym_Activities"/>
</dbReference>
<evidence type="ECO:0000313" key="4">
    <source>
        <dbReference type="EMBL" id="RPJ66828.1"/>
    </source>
</evidence>
<dbReference type="InterPro" id="IPR002477">
    <property type="entry name" value="Peptidoglycan-bd-like"/>
</dbReference>
<keyword evidence="1" id="KW-0378">Hydrolase</keyword>
<dbReference type="InterPro" id="IPR036505">
    <property type="entry name" value="Amidase/PGRP_sf"/>
</dbReference>
<dbReference type="InterPro" id="IPR036366">
    <property type="entry name" value="PGBDSf"/>
</dbReference>
<keyword evidence="5" id="KW-1185">Reference proteome</keyword>
<evidence type="ECO:0000256" key="2">
    <source>
        <dbReference type="SAM" id="SignalP"/>
    </source>
</evidence>
<evidence type="ECO:0000313" key="5">
    <source>
        <dbReference type="Proteomes" id="UP000275281"/>
    </source>
</evidence>
<dbReference type="EMBL" id="RPOK01000003">
    <property type="protein sequence ID" value="RPJ66828.1"/>
    <property type="molecule type" value="Genomic_DNA"/>
</dbReference>
<feature type="domain" description="N-acetylmuramoyl-L-alanine amidase" evidence="3">
    <location>
        <begin position="22"/>
        <end position="185"/>
    </location>
</feature>